<evidence type="ECO:0000256" key="10">
    <source>
        <dbReference type="RuleBase" id="RU000488"/>
    </source>
</evidence>
<dbReference type="EMBL" id="KZ819311">
    <property type="protein sequence ID" value="PWN94592.1"/>
    <property type="molecule type" value="Genomic_DNA"/>
</dbReference>
<comment type="similarity">
    <text evidence="2 10">Belongs to the mitochondrial carrier (TC 2.A.29) family.</text>
</comment>
<evidence type="ECO:0000256" key="2">
    <source>
        <dbReference type="ARBA" id="ARBA00006375"/>
    </source>
</evidence>
<gene>
    <name evidence="11" type="ORF">FA09DRAFT_332890</name>
</gene>
<dbReference type="Gene3D" id="1.50.40.10">
    <property type="entry name" value="Mitochondrial carrier domain"/>
    <property type="match status" value="1"/>
</dbReference>
<accession>A0A316YZL7</accession>
<evidence type="ECO:0000256" key="1">
    <source>
        <dbReference type="ARBA" id="ARBA00004225"/>
    </source>
</evidence>
<evidence type="ECO:0000256" key="7">
    <source>
        <dbReference type="ARBA" id="ARBA00023128"/>
    </source>
</evidence>
<dbReference type="PANTHER" id="PTHR45788">
    <property type="entry name" value="SUCCINATE/FUMARATE MITOCHONDRIAL TRANSPORTER-RELATED"/>
    <property type="match status" value="1"/>
</dbReference>
<dbReference type="GO" id="GO:0031966">
    <property type="term" value="C:mitochondrial membrane"/>
    <property type="evidence" value="ECO:0007669"/>
    <property type="project" value="UniProtKB-SubCell"/>
</dbReference>
<reference evidence="11 12" key="1">
    <citation type="journal article" date="2018" name="Mol. Biol. Evol.">
        <title>Broad Genomic Sampling Reveals a Smut Pathogenic Ancestry of the Fungal Clade Ustilaginomycotina.</title>
        <authorList>
            <person name="Kijpornyongpan T."/>
            <person name="Mondo S.J."/>
            <person name="Barry K."/>
            <person name="Sandor L."/>
            <person name="Lee J."/>
            <person name="Lipzen A."/>
            <person name="Pangilinan J."/>
            <person name="LaButti K."/>
            <person name="Hainaut M."/>
            <person name="Henrissat B."/>
            <person name="Grigoriev I.V."/>
            <person name="Spatafora J.W."/>
            <person name="Aime M.C."/>
        </authorList>
    </citation>
    <scope>NUCLEOTIDE SEQUENCE [LARGE SCALE GENOMIC DNA]</scope>
    <source>
        <strain evidence="11 12">MCA 4186</strain>
    </source>
</reference>
<dbReference type="OrthoDB" id="44467at2759"/>
<evidence type="ECO:0000256" key="9">
    <source>
        <dbReference type="PROSITE-ProRule" id="PRU00282"/>
    </source>
</evidence>
<sequence>MSAGLLEALLVSVPAETLKTRRLASGLSYSALMQHGLRGVYAGVLPTILRQGLHGAVRFGSYSSMKNFVQGSTRPGQALPGGITFALGAVAGLITVCATQPLDVVKTRMQERTPGAAPLPGVWSLARHIMRTEGTRALWRGATPRLCRLIVGGGVTFLCYEEVVYLANGGM</sequence>
<dbReference type="InterPro" id="IPR023395">
    <property type="entry name" value="MCP_dom_sf"/>
</dbReference>
<name>A0A316YZL7_9BASI</name>
<dbReference type="AlphaFoldDB" id="A0A316YZL7"/>
<feature type="repeat" description="Solcar" evidence="9">
    <location>
        <begin position="1"/>
        <end position="68"/>
    </location>
</feature>
<feature type="repeat" description="Solcar" evidence="9">
    <location>
        <begin position="79"/>
        <end position="166"/>
    </location>
</feature>
<dbReference type="RefSeq" id="XP_025594871.1">
    <property type="nucleotide sequence ID" value="XM_025743638.1"/>
</dbReference>
<dbReference type="Proteomes" id="UP000245946">
    <property type="component" value="Unassembled WGS sequence"/>
</dbReference>
<dbReference type="Pfam" id="PF00153">
    <property type="entry name" value="Mito_carr"/>
    <property type="match status" value="2"/>
</dbReference>
<dbReference type="GO" id="GO:0071913">
    <property type="term" value="F:citrate secondary active transmembrane transporter activity"/>
    <property type="evidence" value="ECO:0007669"/>
    <property type="project" value="TreeGrafter"/>
</dbReference>
<keyword evidence="6" id="KW-1133">Transmembrane helix</keyword>
<dbReference type="PROSITE" id="PS50920">
    <property type="entry name" value="SOLCAR"/>
    <property type="match status" value="2"/>
</dbReference>
<dbReference type="PANTHER" id="PTHR45788:SF4">
    <property type="entry name" value="TRICARBOXYLATE TRANSPORT PROTEIN, MITOCHONDRIAL"/>
    <property type="match status" value="1"/>
</dbReference>
<proteinExistence type="inferred from homology"/>
<evidence type="ECO:0000313" key="11">
    <source>
        <dbReference type="EMBL" id="PWN94592.1"/>
    </source>
</evidence>
<dbReference type="GeneID" id="37271182"/>
<keyword evidence="3 10" id="KW-0813">Transport</keyword>
<evidence type="ECO:0000256" key="5">
    <source>
        <dbReference type="ARBA" id="ARBA00022737"/>
    </source>
</evidence>
<dbReference type="InterPro" id="IPR018108">
    <property type="entry name" value="MCP_transmembrane"/>
</dbReference>
<evidence type="ECO:0000256" key="8">
    <source>
        <dbReference type="ARBA" id="ARBA00023136"/>
    </source>
</evidence>
<dbReference type="SUPFAM" id="SSF103506">
    <property type="entry name" value="Mitochondrial carrier"/>
    <property type="match status" value="1"/>
</dbReference>
<dbReference type="STRING" id="58919.A0A316YZL7"/>
<keyword evidence="8 9" id="KW-0472">Membrane</keyword>
<evidence type="ECO:0000256" key="3">
    <source>
        <dbReference type="ARBA" id="ARBA00022448"/>
    </source>
</evidence>
<organism evidence="11 12">
    <name type="scientific">Tilletiopsis washingtonensis</name>
    <dbReference type="NCBI Taxonomy" id="58919"/>
    <lineage>
        <taxon>Eukaryota</taxon>
        <taxon>Fungi</taxon>
        <taxon>Dikarya</taxon>
        <taxon>Basidiomycota</taxon>
        <taxon>Ustilaginomycotina</taxon>
        <taxon>Exobasidiomycetes</taxon>
        <taxon>Entylomatales</taxon>
        <taxon>Entylomatales incertae sedis</taxon>
        <taxon>Tilletiopsis</taxon>
    </lineage>
</organism>
<keyword evidence="12" id="KW-1185">Reference proteome</keyword>
<keyword evidence="5" id="KW-0677">Repeat</keyword>
<comment type="subcellular location">
    <subcellularLocation>
        <location evidence="1">Mitochondrion membrane</location>
        <topology evidence="1">Multi-pass membrane protein</topology>
    </subcellularLocation>
</comment>
<keyword evidence="7" id="KW-0496">Mitochondrion</keyword>
<evidence type="ECO:0000256" key="6">
    <source>
        <dbReference type="ARBA" id="ARBA00022989"/>
    </source>
</evidence>
<dbReference type="GO" id="GO:0006843">
    <property type="term" value="P:mitochondrial citrate transmembrane transport"/>
    <property type="evidence" value="ECO:0007669"/>
    <property type="project" value="TreeGrafter"/>
</dbReference>
<evidence type="ECO:0000313" key="12">
    <source>
        <dbReference type="Proteomes" id="UP000245946"/>
    </source>
</evidence>
<evidence type="ECO:0000256" key="4">
    <source>
        <dbReference type="ARBA" id="ARBA00022692"/>
    </source>
</evidence>
<keyword evidence="4 9" id="KW-0812">Transmembrane</keyword>
<dbReference type="InterPro" id="IPR049563">
    <property type="entry name" value="TXTP-like"/>
</dbReference>
<protein>
    <submittedName>
        <fullName evidence="11">Mitochondrial carrier</fullName>
    </submittedName>
</protein>